<accession>A0A6M7U094</accession>
<name>A0A6M7U094_RHILI</name>
<proteinExistence type="predicted"/>
<evidence type="ECO:0000313" key="2">
    <source>
        <dbReference type="Proteomes" id="UP000093737"/>
    </source>
</evidence>
<dbReference type="AlphaFoldDB" id="A0A6M7U094"/>
<organism evidence="1 2">
    <name type="scientific">Rhizobium loti</name>
    <name type="common">Mesorhizobium loti</name>
    <dbReference type="NCBI Taxonomy" id="381"/>
    <lineage>
        <taxon>Bacteria</taxon>
        <taxon>Pseudomonadati</taxon>
        <taxon>Pseudomonadota</taxon>
        <taxon>Alphaproteobacteria</taxon>
        <taxon>Hyphomicrobiales</taxon>
        <taxon>Phyllobacteriaceae</taxon>
        <taxon>Mesorhizobium</taxon>
    </lineage>
</organism>
<dbReference type="Proteomes" id="UP000093737">
    <property type="component" value="Unassembled WGS sequence"/>
</dbReference>
<protein>
    <submittedName>
        <fullName evidence="1">Uncharacterized protein</fullName>
    </submittedName>
</protein>
<evidence type="ECO:0000313" key="1">
    <source>
        <dbReference type="EMBL" id="OBQ60948.1"/>
    </source>
</evidence>
<sequence length="60" mass="6292">MPSAGRSSTVNSSRAPVEVGEGGFARNLIDTLRDGEVNALGARLAAETGLPLRELLKLTR</sequence>
<reference evidence="1 2" key="1">
    <citation type="submission" date="2016-05" db="EMBL/GenBank/DDBJ databases">
        <authorList>
            <person name="Ramsay J.P."/>
        </authorList>
    </citation>
    <scope>NUCLEOTIDE SEQUENCE [LARGE SCALE GENOMIC DNA]</scope>
    <source>
        <strain evidence="1 2">NZP2042</strain>
    </source>
</reference>
<dbReference type="EMBL" id="LYTK01000021">
    <property type="protein sequence ID" value="OBQ60948.1"/>
    <property type="molecule type" value="Genomic_DNA"/>
</dbReference>
<gene>
    <name evidence="1" type="ORF">A8145_23900</name>
</gene>
<dbReference type="RefSeq" id="WP_056566212.1">
    <property type="nucleotide sequence ID" value="NZ_CP033334.1"/>
</dbReference>
<comment type="caution">
    <text evidence="1">The sequence shown here is derived from an EMBL/GenBank/DDBJ whole genome shotgun (WGS) entry which is preliminary data.</text>
</comment>